<proteinExistence type="predicted"/>
<reference evidence="2 3" key="1">
    <citation type="submission" date="2017-02" db="EMBL/GenBank/DDBJ databases">
        <title>Genomic diversity within the haloalkaliphilic genus Thioalkalivibrio.</title>
        <authorList>
            <person name="Ahn A.-C."/>
            <person name="Meier-Kolthoff J."/>
            <person name="Overmars L."/>
            <person name="Richter M."/>
            <person name="Woyke T."/>
            <person name="Sorokin D.Y."/>
            <person name="Muyzer G."/>
        </authorList>
    </citation>
    <scope>NUCLEOTIDE SEQUENCE [LARGE SCALE GENOMIC DNA]</scope>
    <source>
        <strain evidence="2 3">HL17</strain>
    </source>
</reference>
<feature type="region of interest" description="Disordered" evidence="1">
    <location>
        <begin position="124"/>
        <end position="145"/>
    </location>
</feature>
<protein>
    <submittedName>
        <fullName evidence="2">Uncharacterized protein</fullName>
    </submittedName>
</protein>
<sequence>MKSMKIANIGEIRNELNKYKKGRKLDIHQFNQVARQAWLGKLVMQPLDLEDPECKAFLVFVQEPEELAQHFLDTDQELLGGMHIIDGQQAEALVDIMRTGVEERAKLYEDLSRSDFYFRYFYKPGNDDKDQEQQGDAASGQPSEE</sequence>
<dbReference type="AlphaFoldDB" id="A0A1V2ZV84"/>
<evidence type="ECO:0000313" key="2">
    <source>
        <dbReference type="EMBL" id="OOC09060.1"/>
    </source>
</evidence>
<feature type="compositionally biased region" description="Polar residues" evidence="1">
    <location>
        <begin position="134"/>
        <end position="145"/>
    </location>
</feature>
<comment type="caution">
    <text evidence="2">The sequence shown here is derived from an EMBL/GenBank/DDBJ whole genome shotgun (WGS) entry which is preliminary data.</text>
</comment>
<dbReference type="STRING" id="252474.B1A74_13065"/>
<name>A0A1V2ZV84_9GAMM</name>
<dbReference type="EMBL" id="MUZR01000066">
    <property type="protein sequence ID" value="OOC09060.1"/>
    <property type="molecule type" value="Genomic_DNA"/>
</dbReference>
<keyword evidence="3" id="KW-1185">Reference proteome</keyword>
<accession>A0A1V2ZV84</accession>
<organism evidence="2 3">
    <name type="scientific">Thioalkalivibrio halophilus</name>
    <dbReference type="NCBI Taxonomy" id="252474"/>
    <lineage>
        <taxon>Bacteria</taxon>
        <taxon>Pseudomonadati</taxon>
        <taxon>Pseudomonadota</taxon>
        <taxon>Gammaproteobacteria</taxon>
        <taxon>Chromatiales</taxon>
        <taxon>Ectothiorhodospiraceae</taxon>
        <taxon>Thioalkalivibrio</taxon>
    </lineage>
</organism>
<gene>
    <name evidence="2" type="ORF">B1A74_13065</name>
</gene>
<dbReference type="Proteomes" id="UP000189177">
    <property type="component" value="Unassembled WGS sequence"/>
</dbReference>
<evidence type="ECO:0000313" key="3">
    <source>
        <dbReference type="Proteomes" id="UP000189177"/>
    </source>
</evidence>
<evidence type="ECO:0000256" key="1">
    <source>
        <dbReference type="SAM" id="MobiDB-lite"/>
    </source>
</evidence>
<dbReference type="OrthoDB" id="5294749at2"/>
<dbReference type="RefSeq" id="WP_018946880.1">
    <property type="nucleotide sequence ID" value="NZ_MUZR01000066.1"/>
</dbReference>